<dbReference type="EMBL" id="QUSY01000423">
    <property type="protein sequence ID" value="RHY29556.1"/>
    <property type="molecule type" value="Genomic_DNA"/>
</dbReference>
<comment type="caution">
    <text evidence="1">The sequence shown here is derived from an EMBL/GenBank/DDBJ whole genome shotgun (WGS) entry which is preliminary data.</text>
</comment>
<dbReference type="AlphaFoldDB" id="A0A418AVQ5"/>
<accession>A0A418AVQ5</accession>
<organism evidence="1 2">
    <name type="scientific">Aphanomyces invadans</name>
    <dbReference type="NCBI Taxonomy" id="157072"/>
    <lineage>
        <taxon>Eukaryota</taxon>
        <taxon>Sar</taxon>
        <taxon>Stramenopiles</taxon>
        <taxon>Oomycota</taxon>
        <taxon>Saprolegniomycetes</taxon>
        <taxon>Saprolegniales</taxon>
        <taxon>Verrucalvaceae</taxon>
        <taxon>Aphanomyces</taxon>
    </lineage>
</organism>
<proteinExistence type="predicted"/>
<evidence type="ECO:0000313" key="1">
    <source>
        <dbReference type="EMBL" id="RHY29556.1"/>
    </source>
</evidence>
<dbReference type="Proteomes" id="UP000285060">
    <property type="component" value="Unassembled WGS sequence"/>
</dbReference>
<dbReference type="VEuPathDB" id="FungiDB:H310_11715"/>
<protein>
    <submittedName>
        <fullName evidence="1">Uncharacterized protein</fullName>
    </submittedName>
</protein>
<evidence type="ECO:0000313" key="2">
    <source>
        <dbReference type="Proteomes" id="UP000285060"/>
    </source>
</evidence>
<sequence length="66" mass="7656">MQAFAKLSAKYKFDLKPVEVATTDKLEAKIRDLQDEVAALGHAQLRAELVELRQNLRNRNYYSGRY</sequence>
<gene>
    <name evidence="1" type="ORF">DYB32_005052</name>
</gene>
<reference evidence="1 2" key="1">
    <citation type="submission" date="2018-08" db="EMBL/GenBank/DDBJ databases">
        <title>Aphanomyces genome sequencing and annotation.</title>
        <authorList>
            <person name="Minardi D."/>
            <person name="Oidtmann B."/>
            <person name="Van Der Giezen M."/>
            <person name="Studholme D.J."/>
        </authorList>
    </citation>
    <scope>NUCLEOTIDE SEQUENCE [LARGE SCALE GENOMIC DNA]</scope>
    <source>
        <strain evidence="1 2">NJM0002</strain>
    </source>
</reference>
<keyword evidence="2" id="KW-1185">Reference proteome</keyword>
<name>A0A418AVQ5_9STRA</name>